<proteinExistence type="predicted"/>
<dbReference type="InterPro" id="IPR051186">
    <property type="entry name" value="RRM_HNRPC/RALY_subfam"/>
</dbReference>
<reference evidence="3" key="1">
    <citation type="submission" date="2020-03" db="EMBL/GenBank/DDBJ databases">
        <title>Studies in the Genomics of Life Span.</title>
        <authorList>
            <person name="Glass D."/>
        </authorList>
    </citation>
    <scope>NUCLEOTIDE SEQUENCE</scope>
    <source>
        <strain evidence="3">SUZIE</strain>
        <tissue evidence="3">Muscle</tissue>
    </source>
</reference>
<dbReference type="Gene3D" id="3.30.70.330">
    <property type="match status" value="1"/>
</dbReference>
<dbReference type="GO" id="GO:0003723">
    <property type="term" value="F:RNA binding"/>
    <property type="evidence" value="ECO:0007669"/>
    <property type="project" value="UniProtKB-KW"/>
</dbReference>
<dbReference type="Pfam" id="PF00076">
    <property type="entry name" value="RRM_1"/>
    <property type="match status" value="1"/>
</dbReference>
<dbReference type="GO" id="GO:0005634">
    <property type="term" value="C:nucleus"/>
    <property type="evidence" value="ECO:0007669"/>
    <property type="project" value="TreeGrafter"/>
</dbReference>
<dbReference type="Proteomes" id="UP001166674">
    <property type="component" value="Unassembled WGS sequence"/>
</dbReference>
<evidence type="ECO:0000256" key="1">
    <source>
        <dbReference type="ARBA" id="ARBA00022884"/>
    </source>
</evidence>
<dbReference type="PANTHER" id="PTHR13968:SF21">
    <property type="entry name" value="RNA-BINDING RALY-LIKE PROTEIN"/>
    <property type="match status" value="1"/>
</dbReference>
<dbReference type="InterPro" id="IPR012677">
    <property type="entry name" value="Nucleotide-bd_a/b_plait_sf"/>
</dbReference>
<dbReference type="SUPFAM" id="SSF54928">
    <property type="entry name" value="RNA-binding domain, RBD"/>
    <property type="match status" value="1"/>
</dbReference>
<evidence type="ECO:0000259" key="2">
    <source>
        <dbReference type="Pfam" id="PF00076"/>
    </source>
</evidence>
<sequence length="105" mass="11618">MTDNTQTNNVIKKNDTKSISSWDLVFNLNRAIAKDIDVKAIFSKYGKIVGCSVHQGYTFVQYMSEWRVRAEVAAVENASIISGQPLSKPCSLSDCRVRSSLLTSA</sequence>
<gene>
    <name evidence="3" type="ORF">SUZIE_100100</name>
</gene>
<organism evidence="3 4">
    <name type="scientific">Sciurus carolinensis</name>
    <name type="common">Eastern gray squirrel</name>
    <dbReference type="NCBI Taxonomy" id="30640"/>
    <lineage>
        <taxon>Eukaryota</taxon>
        <taxon>Metazoa</taxon>
        <taxon>Chordata</taxon>
        <taxon>Craniata</taxon>
        <taxon>Vertebrata</taxon>
        <taxon>Euteleostomi</taxon>
        <taxon>Mammalia</taxon>
        <taxon>Eutheria</taxon>
        <taxon>Euarchontoglires</taxon>
        <taxon>Glires</taxon>
        <taxon>Rodentia</taxon>
        <taxon>Sciuromorpha</taxon>
        <taxon>Sciuridae</taxon>
        <taxon>Sciurinae</taxon>
        <taxon>Sciurini</taxon>
        <taxon>Sciurus</taxon>
    </lineage>
</organism>
<evidence type="ECO:0000313" key="3">
    <source>
        <dbReference type="EMBL" id="MBZ3868870.1"/>
    </source>
</evidence>
<keyword evidence="1" id="KW-0694">RNA-binding</keyword>
<name>A0AA41MBJ5_SCICA</name>
<dbReference type="InterPro" id="IPR035979">
    <property type="entry name" value="RBD_domain_sf"/>
</dbReference>
<keyword evidence="4" id="KW-1185">Reference proteome</keyword>
<dbReference type="AlphaFoldDB" id="A0AA41MBJ5"/>
<dbReference type="InterPro" id="IPR000504">
    <property type="entry name" value="RRM_dom"/>
</dbReference>
<protein>
    <submittedName>
        <fullName evidence="3">RNA-binding Raly-like protein</fullName>
    </submittedName>
</protein>
<evidence type="ECO:0000313" key="4">
    <source>
        <dbReference type="Proteomes" id="UP001166674"/>
    </source>
</evidence>
<dbReference type="PANTHER" id="PTHR13968">
    <property type="entry name" value="HETEROGENEOUS NUCLEAR RIBONUCLEOPROTEIN"/>
    <property type="match status" value="1"/>
</dbReference>
<comment type="caution">
    <text evidence="3">The sequence shown here is derived from an EMBL/GenBank/DDBJ whole genome shotgun (WGS) entry which is preliminary data.</text>
</comment>
<accession>A0AA41MBJ5</accession>
<dbReference type="EMBL" id="JAATJV010121272">
    <property type="protein sequence ID" value="MBZ3868870.1"/>
    <property type="molecule type" value="Genomic_DNA"/>
</dbReference>
<feature type="domain" description="RRM" evidence="2">
    <location>
        <begin position="26"/>
        <end position="75"/>
    </location>
</feature>